<dbReference type="CDD" id="cd18577">
    <property type="entry name" value="ABC_6TM_Pgp_ABCB1_D1_like"/>
    <property type="match status" value="1"/>
</dbReference>
<dbReference type="InterPro" id="IPR039421">
    <property type="entry name" value="Type_1_exporter"/>
</dbReference>
<keyword evidence="10" id="KW-0325">Glycoprotein</keyword>
<protein>
    <submittedName>
        <fullName evidence="15">Uncharacterized protein</fullName>
    </submittedName>
</protein>
<dbReference type="EMBL" id="KI913952">
    <property type="protein sequence ID" value="ETW10297.1"/>
    <property type="molecule type" value="Genomic_DNA"/>
</dbReference>
<evidence type="ECO:0000256" key="3">
    <source>
        <dbReference type="ARBA" id="ARBA00022448"/>
    </source>
</evidence>
<keyword evidence="7" id="KW-0067">ATP-binding</keyword>
<feature type="transmembrane region" description="Helical" evidence="12">
    <location>
        <begin position="181"/>
        <end position="199"/>
    </location>
</feature>
<dbReference type="eggNOG" id="KOG0055">
    <property type="taxonomic scope" value="Eukaryota"/>
</dbReference>
<keyword evidence="3" id="KW-0813">Transport</keyword>
<feature type="transmembrane region" description="Helical" evidence="12">
    <location>
        <begin position="781"/>
        <end position="801"/>
    </location>
</feature>
<proteinExistence type="inferred from homology"/>
<dbReference type="CDD" id="cd18578">
    <property type="entry name" value="ABC_6TM_Pgp_ABCB1_D2_like"/>
    <property type="match status" value="1"/>
</dbReference>
<feature type="transmembrane region" description="Helical" evidence="12">
    <location>
        <begin position="59"/>
        <end position="82"/>
    </location>
</feature>
<evidence type="ECO:0000256" key="10">
    <source>
        <dbReference type="ARBA" id="ARBA00023180"/>
    </source>
</evidence>
<dbReference type="InterPro" id="IPR017871">
    <property type="entry name" value="ABC_transporter-like_CS"/>
</dbReference>
<reference evidence="15" key="1">
    <citation type="submission" date="2013-12" db="EMBL/GenBank/DDBJ databases">
        <title>The Genome Sequence of Aphanomyces invadans NJM9701.</title>
        <authorList>
            <consortium name="The Broad Institute Genomics Platform"/>
            <person name="Russ C."/>
            <person name="Tyler B."/>
            <person name="van West P."/>
            <person name="Dieguez-Uribeondo J."/>
            <person name="Young S.K."/>
            <person name="Zeng Q."/>
            <person name="Gargeya S."/>
            <person name="Fitzgerald M."/>
            <person name="Abouelleil A."/>
            <person name="Alvarado L."/>
            <person name="Chapman S.B."/>
            <person name="Gainer-Dewar J."/>
            <person name="Goldberg J."/>
            <person name="Griggs A."/>
            <person name="Gujja S."/>
            <person name="Hansen M."/>
            <person name="Howarth C."/>
            <person name="Imamovic A."/>
            <person name="Ireland A."/>
            <person name="Larimer J."/>
            <person name="McCowan C."/>
            <person name="Murphy C."/>
            <person name="Pearson M."/>
            <person name="Poon T.W."/>
            <person name="Priest M."/>
            <person name="Roberts A."/>
            <person name="Saif S."/>
            <person name="Shea T."/>
            <person name="Sykes S."/>
            <person name="Wortman J."/>
            <person name="Nusbaum C."/>
            <person name="Birren B."/>
        </authorList>
    </citation>
    <scope>NUCLEOTIDE SEQUENCE [LARGE SCALE GENOMIC DNA]</scope>
    <source>
        <strain evidence="15">NJM9701</strain>
    </source>
</reference>
<feature type="transmembrane region" description="Helical" evidence="12">
    <location>
        <begin position="738"/>
        <end position="760"/>
    </location>
</feature>
<dbReference type="FunFam" id="3.40.50.300:FF:000251">
    <property type="entry name" value="ABC transporter B family member 19"/>
    <property type="match status" value="2"/>
</dbReference>
<evidence type="ECO:0000256" key="5">
    <source>
        <dbReference type="ARBA" id="ARBA00022737"/>
    </source>
</evidence>
<dbReference type="InterPro" id="IPR003439">
    <property type="entry name" value="ABC_transporter-like_ATP-bd"/>
</dbReference>
<dbReference type="InterPro" id="IPR027417">
    <property type="entry name" value="P-loop_NTPase"/>
</dbReference>
<dbReference type="Pfam" id="PF00005">
    <property type="entry name" value="ABC_tran"/>
    <property type="match status" value="2"/>
</dbReference>
<dbReference type="GO" id="GO:0090374">
    <property type="term" value="P:oligopeptide export from mitochondrion"/>
    <property type="evidence" value="ECO:0007669"/>
    <property type="project" value="TreeGrafter"/>
</dbReference>
<name>A0A024UWH8_9STRA</name>
<dbReference type="PROSITE" id="PS50893">
    <property type="entry name" value="ABC_TRANSPORTER_2"/>
    <property type="match status" value="2"/>
</dbReference>
<dbReference type="GeneID" id="20077687"/>
<dbReference type="OrthoDB" id="6500128at2759"/>
<comment type="subcellular location">
    <subcellularLocation>
        <location evidence="1">Membrane</location>
        <topology evidence="1">Multi-pass membrane protein</topology>
    </subcellularLocation>
</comment>
<keyword evidence="8 12" id="KW-1133">Transmembrane helix</keyword>
<keyword evidence="4 12" id="KW-0812">Transmembrane</keyword>
<evidence type="ECO:0000259" key="13">
    <source>
        <dbReference type="PROSITE" id="PS50893"/>
    </source>
</evidence>
<sequence>MRHPSPAMGSIQEGDYDAVLTPKPAEHDNADVFPSSPMHQSGSMVPLLQLFRFADSIDVALMVVGALSAFATGAAIPLRILLFGNVVSALNPTEGSNLLAEVASISLKLVWMGLGATVTGFLQVMCWSITASRQSQRMREAYTRAILTKEVAWFDMNDPASLATKVASTSMLIQDGLGRQVGDACNFFAMAVAGVAVGLGAGWKLGIVVLAFTPLIAIGTYFMMKSMAKAVQETVAAYGQAGSVAEEALSNIRTIHTFNAVPATAEKYNVALAAAEAAGIRKGLVAGLGNGLVYFVLFLTYVVGIYYGAIVVANDNIVNQCKGPGCYDGGKVLTVFFGIITGAVSMGQAGPCIEAIVSARSAAFEAYKIIDEPSLIDPMSTEGMTLDHVDGAIELDQVVFHYPSRPQVQVCQGYTLRIAAGEKVALVGPSGSGKSTIVSLLERFYDPIAGAVTLDGVDLRELNVSWLRQQIGLVGQEPCLFADSIAANIRHGKPDASMEEVEAAAKMANAYDFIVTFPHGFNTAVGERGAQLSGGQKQRIAIARAIIKNPAVLLLDEATSALDTESERVVQESLDRLVAARQRTTIMIAHRLSTIRNADRIVVLNHGKVIEQGPHDVLMQLPRGHYKRLVDAQVHGVSIDAVDLDVDDDSPMMLDAVNVDVSTAAVVAGGRPSPTSRSSRTSRASRHSVKSLLANPQDDGSAVDSNDDAATKQMDVDESVYAVPMRRLWHLSQPEFKYILSGSIGAMITGATFPLWGVLLSKSIALFFKFSLTADEMKHEGLIWAMAFLALGTLYCAAAIVQNYSFSVVSERMTTRLRGLGFAAMLRQDMAWHDVNPSGVLTTRLATEATLVQSMTAEFLKNTLSTLVMLSVAFGISLYYSWQLALTMIVLFPMMAMATSLRSKAFSGPPAKAAALQGDMLAGALLAESINAIRTIASFGMEHAVKTAVAGYIRQSKAEDGAQARRLGVVYGFSQGIMFFAVAFLFWFGGWLIEHTYINFEAMFMVVMALMLSSFGIGTALQSLASQDKAKRATGRLFETMDRVPAIDCTATAGGATLDNVAGVLEFRHVRFAYPSRPHTAVYKDYSLTIPSGSTVALVGASGSGKSTAIGLLERFYDPVEGSILLDGIDLRSLNLHWLRDHISLVGQEPVLFAGSIADNIRTGKPSATSEEVVAAAKMANAHDFILRFPNGYDTHVGDRGVQVSGGQKQRVAIARAILRDPAVLLLDEATSALDNESERIVQRSLDALLTLKKRTTIIVAHRLSTIRHADLIAVCADGGIVELGTHDDLIKLPNGVYQTLVSRQVAATAATSNEKK</sequence>
<feature type="transmembrane region" description="Helical" evidence="12">
    <location>
        <begin position="967"/>
        <end position="990"/>
    </location>
</feature>
<feature type="transmembrane region" description="Helical" evidence="12">
    <location>
        <begin position="109"/>
        <end position="129"/>
    </location>
</feature>
<dbReference type="STRING" id="157072.A0A024UWH8"/>
<dbReference type="Gene3D" id="3.40.50.300">
    <property type="entry name" value="P-loop containing nucleotide triphosphate hydrolases"/>
    <property type="match status" value="2"/>
</dbReference>
<dbReference type="SMART" id="SM00382">
    <property type="entry name" value="AAA"/>
    <property type="match status" value="2"/>
</dbReference>
<feature type="domain" description="ABC transmembrane type-1" evidence="14">
    <location>
        <begin position="63"/>
        <end position="358"/>
    </location>
</feature>
<evidence type="ECO:0000256" key="11">
    <source>
        <dbReference type="SAM" id="MobiDB-lite"/>
    </source>
</evidence>
<dbReference type="VEuPathDB" id="FungiDB:H310_00637"/>
<evidence type="ECO:0000256" key="4">
    <source>
        <dbReference type="ARBA" id="ARBA00022692"/>
    </source>
</evidence>
<evidence type="ECO:0000256" key="9">
    <source>
        <dbReference type="ARBA" id="ARBA00023136"/>
    </source>
</evidence>
<evidence type="ECO:0000256" key="6">
    <source>
        <dbReference type="ARBA" id="ARBA00022741"/>
    </source>
</evidence>
<dbReference type="InterPro" id="IPR003593">
    <property type="entry name" value="AAA+_ATPase"/>
</dbReference>
<dbReference type="PANTHER" id="PTHR43394:SF16">
    <property type="entry name" value="ABC TRANSPORTER B FAMILY MEMBER 4-LIKE ISOFORM X1"/>
    <property type="match status" value="1"/>
</dbReference>
<evidence type="ECO:0000259" key="14">
    <source>
        <dbReference type="PROSITE" id="PS50929"/>
    </source>
</evidence>
<organism evidence="15">
    <name type="scientific">Aphanomyces invadans</name>
    <dbReference type="NCBI Taxonomy" id="157072"/>
    <lineage>
        <taxon>Eukaryota</taxon>
        <taxon>Sar</taxon>
        <taxon>Stramenopiles</taxon>
        <taxon>Oomycota</taxon>
        <taxon>Saprolegniomycetes</taxon>
        <taxon>Saprolegniales</taxon>
        <taxon>Verrucalvaceae</taxon>
        <taxon>Aphanomyces</taxon>
    </lineage>
</organism>
<keyword evidence="9 12" id="KW-0472">Membrane</keyword>
<feature type="domain" description="ABC transmembrane type-1" evidence="14">
    <location>
        <begin position="742"/>
        <end position="1026"/>
    </location>
</feature>
<dbReference type="SUPFAM" id="SSF90123">
    <property type="entry name" value="ABC transporter transmembrane region"/>
    <property type="match status" value="2"/>
</dbReference>
<evidence type="ECO:0000256" key="7">
    <source>
        <dbReference type="ARBA" id="ARBA00022840"/>
    </source>
</evidence>
<feature type="transmembrane region" description="Helical" evidence="12">
    <location>
        <begin position="205"/>
        <end position="224"/>
    </location>
</feature>
<feature type="region of interest" description="Disordered" evidence="11">
    <location>
        <begin position="667"/>
        <end position="709"/>
    </location>
</feature>
<dbReference type="InterPro" id="IPR011527">
    <property type="entry name" value="ABC1_TM_dom"/>
</dbReference>
<feature type="compositionally biased region" description="Low complexity" evidence="11">
    <location>
        <begin position="668"/>
        <end position="682"/>
    </location>
</feature>
<dbReference type="PANTHER" id="PTHR43394">
    <property type="entry name" value="ATP-DEPENDENT PERMEASE MDL1, MITOCHONDRIAL"/>
    <property type="match status" value="1"/>
</dbReference>
<dbReference type="GO" id="GO:0016887">
    <property type="term" value="F:ATP hydrolysis activity"/>
    <property type="evidence" value="ECO:0007669"/>
    <property type="project" value="InterPro"/>
</dbReference>
<evidence type="ECO:0000256" key="12">
    <source>
        <dbReference type="SAM" id="Phobius"/>
    </source>
</evidence>
<keyword evidence="6" id="KW-0547">Nucleotide-binding</keyword>
<dbReference type="GO" id="GO:0005743">
    <property type="term" value="C:mitochondrial inner membrane"/>
    <property type="evidence" value="ECO:0007669"/>
    <property type="project" value="TreeGrafter"/>
</dbReference>
<dbReference type="Gene3D" id="1.20.1560.10">
    <property type="entry name" value="ABC transporter type 1, transmembrane domain"/>
    <property type="match status" value="2"/>
</dbReference>
<dbReference type="PROSITE" id="PS50929">
    <property type="entry name" value="ABC_TM1F"/>
    <property type="match status" value="2"/>
</dbReference>
<feature type="transmembrane region" description="Helical" evidence="12">
    <location>
        <begin position="1002"/>
        <end position="1021"/>
    </location>
</feature>
<keyword evidence="5" id="KW-0677">Repeat</keyword>
<dbReference type="Pfam" id="PF00664">
    <property type="entry name" value="ABC_membrane"/>
    <property type="match status" value="2"/>
</dbReference>
<gene>
    <name evidence="15" type="ORF">H310_00637</name>
</gene>
<accession>A0A024UWH8</accession>
<dbReference type="GO" id="GO:0005524">
    <property type="term" value="F:ATP binding"/>
    <property type="evidence" value="ECO:0007669"/>
    <property type="project" value="UniProtKB-KW"/>
</dbReference>
<evidence type="ECO:0000256" key="2">
    <source>
        <dbReference type="ARBA" id="ARBA00007577"/>
    </source>
</evidence>
<evidence type="ECO:0000256" key="8">
    <source>
        <dbReference type="ARBA" id="ARBA00022989"/>
    </source>
</evidence>
<feature type="domain" description="ABC transporter" evidence="13">
    <location>
        <begin position="1065"/>
        <end position="1303"/>
    </location>
</feature>
<dbReference type="InterPro" id="IPR036640">
    <property type="entry name" value="ABC1_TM_sf"/>
</dbReference>
<dbReference type="CDD" id="cd03249">
    <property type="entry name" value="ABC_MTABC3_MDL1_MDL2"/>
    <property type="match status" value="2"/>
</dbReference>
<dbReference type="PROSITE" id="PS00211">
    <property type="entry name" value="ABC_TRANSPORTER_1"/>
    <property type="match status" value="2"/>
</dbReference>
<dbReference type="SUPFAM" id="SSF52540">
    <property type="entry name" value="P-loop containing nucleoside triphosphate hydrolases"/>
    <property type="match status" value="2"/>
</dbReference>
<comment type="similarity">
    <text evidence="2">Belongs to the ABC transporter superfamily. ABCB family. Multidrug resistance exporter (TC 3.A.1.201) subfamily.</text>
</comment>
<dbReference type="RefSeq" id="XP_008861708.1">
    <property type="nucleotide sequence ID" value="XM_008863486.1"/>
</dbReference>
<feature type="transmembrane region" description="Helical" evidence="12">
    <location>
        <begin position="867"/>
        <end position="892"/>
    </location>
</feature>
<evidence type="ECO:0000256" key="1">
    <source>
        <dbReference type="ARBA" id="ARBA00004141"/>
    </source>
</evidence>
<feature type="transmembrane region" description="Helical" evidence="12">
    <location>
        <begin position="291"/>
        <end position="313"/>
    </location>
</feature>
<feature type="domain" description="ABC transporter" evidence="13">
    <location>
        <begin position="393"/>
        <end position="631"/>
    </location>
</feature>
<evidence type="ECO:0000313" key="15">
    <source>
        <dbReference type="EMBL" id="ETW10297.1"/>
    </source>
</evidence>
<dbReference type="GO" id="GO:0015421">
    <property type="term" value="F:ABC-type oligopeptide transporter activity"/>
    <property type="evidence" value="ECO:0007669"/>
    <property type="project" value="TreeGrafter"/>
</dbReference>